<dbReference type="SUPFAM" id="SSF48264">
    <property type="entry name" value="Cytochrome P450"/>
    <property type="match status" value="1"/>
</dbReference>
<evidence type="ECO:0000256" key="6">
    <source>
        <dbReference type="ARBA" id="ARBA00023004"/>
    </source>
</evidence>
<keyword evidence="5" id="KW-0560">Oxidoreductase</keyword>
<evidence type="ECO:0000256" key="3">
    <source>
        <dbReference type="ARBA" id="ARBA00022617"/>
    </source>
</evidence>
<evidence type="ECO:0000313" key="8">
    <source>
        <dbReference type="EMBL" id="GIH70739.1"/>
    </source>
</evidence>
<keyword evidence="3" id="KW-0349">Heme</keyword>
<dbReference type="GO" id="GO:0020037">
    <property type="term" value="F:heme binding"/>
    <property type="evidence" value="ECO:0007669"/>
    <property type="project" value="InterPro"/>
</dbReference>
<dbReference type="Gene3D" id="1.10.630.10">
    <property type="entry name" value="Cytochrome P450"/>
    <property type="match status" value="1"/>
</dbReference>
<proteinExistence type="inferred from homology"/>
<keyword evidence="6" id="KW-0408">Iron</keyword>
<name>A0A8J3R9X8_9ACTN</name>
<evidence type="ECO:0000256" key="5">
    <source>
        <dbReference type="ARBA" id="ARBA00023002"/>
    </source>
</evidence>
<dbReference type="Pfam" id="PF00067">
    <property type="entry name" value="p450"/>
    <property type="match status" value="1"/>
</dbReference>
<evidence type="ECO:0000256" key="2">
    <source>
        <dbReference type="ARBA" id="ARBA00010617"/>
    </source>
</evidence>
<dbReference type="InterPro" id="IPR036396">
    <property type="entry name" value="Cyt_P450_sf"/>
</dbReference>
<organism evidence="8 9">
    <name type="scientific">Sphaerimonospora thailandensis</name>
    <dbReference type="NCBI Taxonomy" id="795644"/>
    <lineage>
        <taxon>Bacteria</taxon>
        <taxon>Bacillati</taxon>
        <taxon>Actinomycetota</taxon>
        <taxon>Actinomycetes</taxon>
        <taxon>Streptosporangiales</taxon>
        <taxon>Streptosporangiaceae</taxon>
        <taxon>Sphaerimonospora</taxon>
    </lineage>
</organism>
<gene>
    <name evidence="8" type="primary">cypC</name>
    <name evidence="8" type="ORF">Mth01_29920</name>
</gene>
<protein>
    <submittedName>
        <fullName evidence="8">Fatty-acid peroxygenase</fullName>
    </submittedName>
</protein>
<evidence type="ECO:0000256" key="4">
    <source>
        <dbReference type="ARBA" id="ARBA00022723"/>
    </source>
</evidence>
<dbReference type="PANTHER" id="PTHR24286">
    <property type="entry name" value="CYTOCHROME P450 26"/>
    <property type="match status" value="1"/>
</dbReference>
<dbReference type="GO" id="GO:0005506">
    <property type="term" value="F:iron ion binding"/>
    <property type="evidence" value="ECO:0007669"/>
    <property type="project" value="InterPro"/>
</dbReference>
<dbReference type="EMBL" id="BOOG01000025">
    <property type="protein sequence ID" value="GIH70739.1"/>
    <property type="molecule type" value="Genomic_DNA"/>
</dbReference>
<dbReference type="PANTHER" id="PTHR24286:SF24">
    <property type="entry name" value="LANOSTEROL 14-ALPHA DEMETHYLASE"/>
    <property type="match status" value="1"/>
</dbReference>
<sequence length="440" mass="48567">MRRFLPVPGGHPRRMRLLDNTLPLLLNGYAWLPGLRRRAGSDIVHTRVLGQRAVGLCGPDAARFFYDEEHVARRTALPGPIKSTLFGHGAVHTLDGPAHRLRKAMFMSLMTEDTIGSLTDHTLAAWDETVSSWPAGRDVVLFDEASRLLTRAVCRWAGVPLSDADVPAAASDLVAMVDGFGSAGRRHWRARLARRRREAWLAALITDARRGALTAPSGSAIDVVAHHEDVDGRRLEPRVAAVDLLNVLRPTVAICWFATFMAHALHRWPEHRARLTGAADSGAKAFPDAFSEAFVDEVRRFYPFTPFVGGRAVRDLSWRGEPIPAGALVLLDVYGQNHDSRLWAEPYRFDPDRFVGRRIGAFDLIPQGGGDANTGHRCPGEAIVITLMRVLAHRLAGLDYRVPEQDLTISLRRVPARMASGFVLRPERVRVSPATGSRSV</sequence>
<comment type="caution">
    <text evidence="8">The sequence shown here is derived from an EMBL/GenBank/DDBJ whole genome shotgun (WGS) entry which is preliminary data.</text>
</comment>
<evidence type="ECO:0000256" key="7">
    <source>
        <dbReference type="ARBA" id="ARBA00023033"/>
    </source>
</evidence>
<evidence type="ECO:0000313" key="9">
    <source>
        <dbReference type="Proteomes" id="UP000610966"/>
    </source>
</evidence>
<dbReference type="GO" id="GO:0016705">
    <property type="term" value="F:oxidoreductase activity, acting on paired donors, with incorporation or reduction of molecular oxygen"/>
    <property type="evidence" value="ECO:0007669"/>
    <property type="project" value="InterPro"/>
</dbReference>
<comment type="similarity">
    <text evidence="2">Belongs to the cytochrome P450 family.</text>
</comment>
<keyword evidence="4" id="KW-0479">Metal-binding</keyword>
<keyword evidence="9" id="KW-1185">Reference proteome</keyword>
<keyword evidence="7" id="KW-0503">Monooxygenase</keyword>
<dbReference type="GO" id="GO:0016125">
    <property type="term" value="P:sterol metabolic process"/>
    <property type="evidence" value="ECO:0007669"/>
    <property type="project" value="TreeGrafter"/>
</dbReference>
<comment type="cofactor">
    <cofactor evidence="1">
        <name>heme</name>
        <dbReference type="ChEBI" id="CHEBI:30413"/>
    </cofactor>
</comment>
<dbReference type="CDD" id="cd11067">
    <property type="entry name" value="CYP152"/>
    <property type="match status" value="1"/>
</dbReference>
<dbReference type="InterPro" id="IPR002397">
    <property type="entry name" value="Cyt_P450_B"/>
</dbReference>
<dbReference type="InterPro" id="IPR001128">
    <property type="entry name" value="Cyt_P450"/>
</dbReference>
<dbReference type="AlphaFoldDB" id="A0A8J3R9X8"/>
<evidence type="ECO:0000256" key="1">
    <source>
        <dbReference type="ARBA" id="ARBA00001971"/>
    </source>
</evidence>
<dbReference type="GO" id="GO:0004497">
    <property type="term" value="F:monooxygenase activity"/>
    <property type="evidence" value="ECO:0007669"/>
    <property type="project" value="UniProtKB-KW"/>
</dbReference>
<dbReference type="Proteomes" id="UP000610966">
    <property type="component" value="Unassembled WGS sequence"/>
</dbReference>
<dbReference type="PRINTS" id="PR00359">
    <property type="entry name" value="BP450"/>
</dbReference>
<accession>A0A8J3R9X8</accession>
<reference evidence="8" key="1">
    <citation type="submission" date="2021-01" db="EMBL/GenBank/DDBJ databases">
        <title>Whole genome shotgun sequence of Sphaerimonospora thailandensis NBRC 107569.</title>
        <authorList>
            <person name="Komaki H."/>
            <person name="Tamura T."/>
        </authorList>
    </citation>
    <scope>NUCLEOTIDE SEQUENCE</scope>
    <source>
        <strain evidence="8">NBRC 107569</strain>
    </source>
</reference>